<dbReference type="GO" id="GO:0009103">
    <property type="term" value="P:lipopolysaccharide biosynthetic process"/>
    <property type="evidence" value="ECO:0007669"/>
    <property type="project" value="TreeGrafter"/>
</dbReference>
<dbReference type="GO" id="GO:0016757">
    <property type="term" value="F:glycosyltransferase activity"/>
    <property type="evidence" value="ECO:0007669"/>
    <property type="project" value="InterPro"/>
</dbReference>
<evidence type="ECO:0000256" key="1">
    <source>
        <dbReference type="ARBA" id="ARBA00022679"/>
    </source>
</evidence>
<dbReference type="eggNOG" id="COG0438">
    <property type="taxonomic scope" value="Bacteria"/>
</dbReference>
<keyword evidence="4" id="KW-1185">Reference proteome</keyword>
<accession>A0A095U0L2</accession>
<evidence type="ECO:0000259" key="2">
    <source>
        <dbReference type="Pfam" id="PF00534"/>
    </source>
</evidence>
<feature type="domain" description="Glycosyl transferase family 1" evidence="2">
    <location>
        <begin position="195"/>
        <end position="345"/>
    </location>
</feature>
<gene>
    <name evidence="3" type="ORF">LG45_07420</name>
</gene>
<comment type="caution">
    <text evidence="3">The sequence shown here is derived from an EMBL/GenBank/DDBJ whole genome shotgun (WGS) entry which is preliminary data.</text>
</comment>
<dbReference type="SUPFAM" id="SSF53756">
    <property type="entry name" value="UDP-Glycosyltransferase/glycogen phosphorylase"/>
    <property type="match status" value="1"/>
</dbReference>
<dbReference type="InterPro" id="IPR001296">
    <property type="entry name" value="Glyco_trans_1"/>
</dbReference>
<dbReference type="EMBL" id="JRHH01000003">
    <property type="protein sequence ID" value="KGD68118.1"/>
    <property type="molecule type" value="Genomic_DNA"/>
</dbReference>
<dbReference type="CDD" id="cd03809">
    <property type="entry name" value="GT4_MtfB-like"/>
    <property type="match status" value="1"/>
</dbReference>
<dbReference type="Gene3D" id="3.40.50.2000">
    <property type="entry name" value="Glycogen Phosphorylase B"/>
    <property type="match status" value="2"/>
</dbReference>
<protein>
    <recommendedName>
        <fullName evidence="2">Glycosyl transferase family 1 domain-containing protein</fullName>
    </recommendedName>
</protein>
<evidence type="ECO:0000313" key="4">
    <source>
        <dbReference type="Proteomes" id="UP000029554"/>
    </source>
</evidence>
<dbReference type="STRING" id="1453498.LG45_07420"/>
<name>A0A095U0L2_9FLAO</name>
<dbReference type="PANTHER" id="PTHR46401:SF2">
    <property type="entry name" value="GLYCOSYLTRANSFERASE WBBK-RELATED"/>
    <property type="match status" value="1"/>
</dbReference>
<keyword evidence="1" id="KW-0808">Transferase</keyword>
<evidence type="ECO:0000313" key="3">
    <source>
        <dbReference type="EMBL" id="KGD68118.1"/>
    </source>
</evidence>
<dbReference type="AlphaFoldDB" id="A0A095U0L2"/>
<dbReference type="RefSeq" id="WP_035125730.1">
    <property type="nucleotide sequence ID" value="NZ_JRHH01000003.1"/>
</dbReference>
<proteinExistence type="predicted"/>
<sequence length="378" mass="43089">MVLGIDATNIRSGGGLTHLKEILNNADSGSICFEKVIVWSNSVTLSNLPSNDWLEKRTHNWLNKSFVFSFIFQIFLLSREAKKSNCTLLFVPGGTFLGSFKNFVAMSQNMLPFEFEEQKRYKSWKSRLRFKILFITQGLTFKRAKAVVFLTNYAQQFITKKINLKRQNQIIPHGISLEFLQTPKEQKNIADYSFSNPFQLLYVSLITVYKHQWNVVEAVLALRSMGYPISLTLVGGTDSESFSRFNTSLQHDTNKIINYRGQIQHKELAEIYKSADAFVFASSCENMPIILIEAMTSGLPIASSNKGPMPEILGDAGFYFDPTNVDSINMAIKTMLDSTQLRNIYSHDSFSKSIKYTWKECSNKTFNYLYSTAKNIIT</sequence>
<dbReference type="OrthoDB" id="9811239at2"/>
<dbReference type="PANTHER" id="PTHR46401">
    <property type="entry name" value="GLYCOSYLTRANSFERASE WBBK-RELATED"/>
    <property type="match status" value="1"/>
</dbReference>
<dbReference type="Proteomes" id="UP000029554">
    <property type="component" value="Unassembled WGS sequence"/>
</dbReference>
<organism evidence="3 4">
    <name type="scientific">Flavobacterium aquatile LMG 4008 = ATCC 11947</name>
    <dbReference type="NCBI Taxonomy" id="1453498"/>
    <lineage>
        <taxon>Bacteria</taxon>
        <taxon>Pseudomonadati</taxon>
        <taxon>Bacteroidota</taxon>
        <taxon>Flavobacteriia</taxon>
        <taxon>Flavobacteriales</taxon>
        <taxon>Flavobacteriaceae</taxon>
        <taxon>Flavobacterium</taxon>
    </lineage>
</organism>
<reference evidence="3 4" key="1">
    <citation type="submission" date="2014-09" db="EMBL/GenBank/DDBJ databases">
        <title>Whole Genome Shotgun of Flavobacterium aquatile LMG 4008.</title>
        <authorList>
            <person name="Gale A.N."/>
            <person name="Pipes S.E."/>
            <person name="Newman J.D."/>
        </authorList>
    </citation>
    <scope>NUCLEOTIDE SEQUENCE [LARGE SCALE GENOMIC DNA]</scope>
    <source>
        <strain evidence="3 4">LMG 4008</strain>
    </source>
</reference>
<dbReference type="Pfam" id="PF00534">
    <property type="entry name" value="Glycos_transf_1"/>
    <property type="match status" value="1"/>
</dbReference>